<accession>A0A177FBY9</accession>
<evidence type="ECO:0000256" key="7">
    <source>
        <dbReference type="ARBA" id="ARBA00025043"/>
    </source>
</evidence>
<comment type="caution">
    <text evidence="10">The sequence shown here is derived from an EMBL/GenBank/DDBJ whole genome shotgun (WGS) entry which is preliminary data.</text>
</comment>
<dbReference type="Pfam" id="PF08617">
    <property type="entry name" value="CGI-121"/>
    <property type="match status" value="1"/>
</dbReference>
<keyword evidence="6 8" id="KW-0539">Nucleus</keyword>
<name>A0A177FBY9_9EURO</name>
<dbReference type="GeneID" id="34599142"/>
<dbReference type="SUPFAM" id="SSF143870">
    <property type="entry name" value="PF0523-like"/>
    <property type="match status" value="1"/>
</dbReference>
<dbReference type="GO" id="GO:0005634">
    <property type="term" value="C:nucleus"/>
    <property type="evidence" value="ECO:0007669"/>
    <property type="project" value="UniProtKB-SubCell"/>
</dbReference>
<dbReference type="Proteomes" id="UP000077002">
    <property type="component" value="Unassembled WGS sequence"/>
</dbReference>
<protein>
    <recommendedName>
        <fullName evidence="4">EKC/KEOPS complex subunit CGI121</fullName>
    </recommendedName>
    <alternativeName>
        <fullName evidence="3">EKC/KEOPS complex subunit cgi121</fullName>
    </alternativeName>
</protein>
<dbReference type="GO" id="GO:0002949">
    <property type="term" value="P:tRNA threonylcarbamoyladenosine modification"/>
    <property type="evidence" value="ECO:0007669"/>
    <property type="project" value="TreeGrafter"/>
</dbReference>
<dbReference type="InterPro" id="IPR036504">
    <property type="entry name" value="CGI121/TPRKB_sf"/>
</dbReference>
<dbReference type="InterPro" id="IPR013926">
    <property type="entry name" value="CGI121/TPRKB"/>
</dbReference>
<feature type="region of interest" description="Disordered" evidence="9">
    <location>
        <begin position="226"/>
        <end position="246"/>
    </location>
</feature>
<evidence type="ECO:0000313" key="11">
    <source>
        <dbReference type="Proteomes" id="UP000077002"/>
    </source>
</evidence>
<dbReference type="PANTHER" id="PTHR15840">
    <property type="entry name" value="CGI-121 FAMILY MEMBER"/>
    <property type="match status" value="1"/>
</dbReference>
<comment type="similarity">
    <text evidence="2 8">Belongs to the CGI121/TPRKB family.</text>
</comment>
<comment type="function">
    <text evidence="7">Component of the EKC/KEOPS complex that is required for the formation of a threonylcarbamoyl group on adenosine at position 37 (t(6)A37) in tRNAs that read codons beginning with adenine. The complex is probably involved in the transfer of the threonylcarbamoyl moiety of threonylcarbamoyl-AMP (TC-AMP) to the N6 group of A37. CGI121 acts as an allosteric effector that regulates the t(6)A activity of the complex. The EKC/KEOPS complex also promotes both telomere uncapping and telomere elongation. The complex is required for efficient recruitment of transcriptional coactivators. CGI121 is not required for tRNA modification.</text>
</comment>
<dbReference type="EMBL" id="LVKK01000021">
    <property type="protein sequence ID" value="OAG41737.1"/>
    <property type="molecule type" value="Genomic_DNA"/>
</dbReference>
<sequence>MDHRTGTILDVVKEGQIVGISDWEFAGWYPEHWEFVQFFRALYADYRDYADVIFEKAFLHYSNMVELIKLAHMPADLPLYVAMYTDVQNAPFLKEQLLAGNSEFEYAFIDAKMVVSTTHVLAAAFRAMNDYLNERLKSRNVHSEIVFSLSPNNNIGEAFRRFGVGESTKDLLVLKVATKPEVTLESVTQHLSTHIQGKPSPFDDAGLRKVADIDRIRKVYKLNSAASGGRRSGNTISSGSGAKDSGSVDVTKNLEVQILGLMALRGAT</sequence>
<dbReference type="OrthoDB" id="329139at2759"/>
<evidence type="ECO:0000256" key="3">
    <source>
        <dbReference type="ARBA" id="ARBA00015316"/>
    </source>
</evidence>
<dbReference type="GO" id="GO:0005829">
    <property type="term" value="C:cytosol"/>
    <property type="evidence" value="ECO:0007669"/>
    <property type="project" value="TreeGrafter"/>
</dbReference>
<evidence type="ECO:0000256" key="5">
    <source>
        <dbReference type="ARBA" id="ARBA00022694"/>
    </source>
</evidence>
<dbReference type="GO" id="GO:0000408">
    <property type="term" value="C:EKC/KEOPS complex"/>
    <property type="evidence" value="ECO:0007669"/>
    <property type="project" value="TreeGrafter"/>
</dbReference>
<comment type="subcellular location">
    <subcellularLocation>
        <location evidence="1">Nucleus</location>
    </subcellularLocation>
</comment>
<reference evidence="10 11" key="1">
    <citation type="submission" date="2016-03" db="EMBL/GenBank/DDBJ databases">
        <title>Draft genome sequence of the Fonsecaea monophora CBS 269.37.</title>
        <authorList>
            <person name="Bombassaro A."/>
            <person name="Vinicius W.A."/>
            <person name="De Hoog S."/>
            <person name="Sun J."/>
            <person name="Souza E.M."/>
            <person name="Raittz R.T."/>
            <person name="Costa F."/>
            <person name="Leao A.C."/>
            <person name="Tadra-Sfeir M.Z."/>
            <person name="Baura V."/>
            <person name="Balsanelli E."/>
            <person name="Pedrosa F.O."/>
            <person name="Moreno L.F."/>
            <person name="Steffens M.B."/>
            <person name="Xi L."/>
            <person name="Bocca A.L."/>
            <person name="Felipe M.S."/>
            <person name="Teixeira M."/>
            <person name="Telles Filho F.Q."/>
            <person name="Azevedo C.M."/>
            <person name="Gomes R."/>
            <person name="Vicente V.A."/>
        </authorList>
    </citation>
    <scope>NUCLEOTIDE SEQUENCE [LARGE SCALE GENOMIC DNA]</scope>
    <source>
        <strain evidence="10 11">CBS 269.37</strain>
    </source>
</reference>
<evidence type="ECO:0000313" key="10">
    <source>
        <dbReference type="EMBL" id="OAG41737.1"/>
    </source>
</evidence>
<dbReference type="PANTHER" id="PTHR15840:SF10">
    <property type="entry name" value="EKC_KEOPS COMPLEX SUBUNIT TPRKB"/>
    <property type="match status" value="1"/>
</dbReference>
<proteinExistence type="inferred from homology"/>
<evidence type="ECO:0000256" key="2">
    <source>
        <dbReference type="ARBA" id="ARBA00005546"/>
    </source>
</evidence>
<evidence type="ECO:0000256" key="8">
    <source>
        <dbReference type="RuleBase" id="RU004398"/>
    </source>
</evidence>
<dbReference type="Gene3D" id="3.30.2380.10">
    <property type="entry name" value="CGI121/TPRKB"/>
    <property type="match status" value="1"/>
</dbReference>
<evidence type="ECO:0000256" key="4">
    <source>
        <dbReference type="ARBA" id="ARBA00016009"/>
    </source>
</evidence>
<evidence type="ECO:0000256" key="9">
    <source>
        <dbReference type="SAM" id="MobiDB-lite"/>
    </source>
</evidence>
<keyword evidence="5" id="KW-0819">tRNA processing</keyword>
<dbReference type="RefSeq" id="XP_022513689.1">
    <property type="nucleotide sequence ID" value="XM_022653945.1"/>
</dbReference>
<evidence type="ECO:0000256" key="6">
    <source>
        <dbReference type="ARBA" id="ARBA00023242"/>
    </source>
</evidence>
<gene>
    <name evidence="10" type="ORF">AYO21_03972</name>
</gene>
<keyword evidence="11" id="KW-1185">Reference proteome</keyword>
<dbReference type="AlphaFoldDB" id="A0A177FBY9"/>
<organism evidence="10 11">
    <name type="scientific">Fonsecaea monophora</name>
    <dbReference type="NCBI Taxonomy" id="254056"/>
    <lineage>
        <taxon>Eukaryota</taxon>
        <taxon>Fungi</taxon>
        <taxon>Dikarya</taxon>
        <taxon>Ascomycota</taxon>
        <taxon>Pezizomycotina</taxon>
        <taxon>Eurotiomycetes</taxon>
        <taxon>Chaetothyriomycetidae</taxon>
        <taxon>Chaetothyriales</taxon>
        <taxon>Herpotrichiellaceae</taxon>
        <taxon>Fonsecaea</taxon>
    </lineage>
</organism>
<evidence type="ECO:0000256" key="1">
    <source>
        <dbReference type="ARBA" id="ARBA00004123"/>
    </source>
</evidence>